<feature type="region of interest" description="Disordered" evidence="1">
    <location>
        <begin position="1691"/>
        <end position="1852"/>
    </location>
</feature>
<gene>
    <name evidence="2" type="ORF">C2845_PM12G21840</name>
</gene>
<proteinExistence type="predicted"/>
<evidence type="ECO:0000256" key="1">
    <source>
        <dbReference type="SAM" id="MobiDB-lite"/>
    </source>
</evidence>
<dbReference type="PANTHER" id="PTHR35764">
    <property type="entry name" value="PROTEIN SHORTAGE IN CHIASMATA 1"/>
    <property type="match status" value="1"/>
</dbReference>
<dbReference type="OrthoDB" id="2018152at2759"/>
<protein>
    <recommendedName>
        <fullName evidence="4">Protein SHORTAGE IN CHIASMATA 1</fullName>
    </recommendedName>
</protein>
<name>A0A3L6QL06_PANMI</name>
<evidence type="ECO:0000313" key="3">
    <source>
        <dbReference type="Proteomes" id="UP000275267"/>
    </source>
</evidence>
<accession>A0A3L6QL06</accession>
<keyword evidence="3" id="KW-1185">Reference proteome</keyword>
<feature type="region of interest" description="Disordered" evidence="1">
    <location>
        <begin position="1592"/>
        <end position="1647"/>
    </location>
</feature>
<dbReference type="GO" id="GO:0000712">
    <property type="term" value="P:resolution of meiotic recombination intermediates"/>
    <property type="evidence" value="ECO:0007669"/>
    <property type="project" value="TreeGrafter"/>
</dbReference>
<feature type="region of interest" description="Disordered" evidence="1">
    <location>
        <begin position="1558"/>
        <end position="1580"/>
    </location>
</feature>
<feature type="compositionally biased region" description="Polar residues" evidence="1">
    <location>
        <begin position="1592"/>
        <end position="1630"/>
    </location>
</feature>
<dbReference type="STRING" id="4540.A0A3L6QL06"/>
<sequence>MRTRFLATDYCAPSPSAAASSDRALAVASLPFPSLPVPTLPPDPHLPDPLPFPADFLPVASVSGDDLDSLPVASALSEFLASVIPQPLPVPDISAADEGLDDYLYDRGVYGKGYSSTDPVAFKIPKASEALCLDSGLDEMSCEKGEKEEGSSLGPSALKKRRELLKELRFEVVEVDLLPVLQRKIASFDDEEPDGGVTFSFGLPDVKIHLDFIDIDTETTITYPAEVAESIYQVEKLPVKHDDDEDCPYARDGYCLEIAGLEHGLTIPQLEISRNSWELDECPAKTVISNIFLNIAENLNDGAQVHLPSFDSTEFLRSRDMDMLAFVCEDAPHVEYQAEKTITAKDVAEMDLVRINDNILLEKKSALYPLKPDGTCSDLPCFMLFEKVEIIDFPSDDAFKMLVQSEKAEMNTSDEIFKDDFDQARRFYESVVSSELALVDDTFKSLPTPILTDDKAVRSMIPPIEEVLCSLKPLPLSAADGIYLDWHLLSEGPCSRESCSTHASMVEEVKPCSLSSELQISCQQTPALGIDFLEDFQRSAKLQHEDKQNEIYVPEPISHDLSAKLEAAQKYKQESGHSHMEKPSEKASSLLESMSQSNELNYYLNVKNGTNKVRNTENVFTSATPPSKQQAVPFSTRSKVNKLIEIHPVRLSDLIRGLIKDIHVNYTYALQESTYFRHSFSDGQGLNISKQKLLELITAEGSEGLYNLCKNEDKMELIVLYALKQVAYYLCFFGLHAAYLYIGNLTVSFESIPEGLRNIQCCIGEAHSKAEKQLFESHPSLSEIEAILRSNTQIGQKILIVSDRAFWLPLGRKLIAMKMTSVEVRTYPSATWMLEELWKSDCILLDNKNIPASFPFSEFCMILEYGGPNKSSTLLSLAPKLDGLPPLHFLYVTVDGEDFPVALVEDNHTDKDLKSTLDAVVHTLQKDLQEKMNKMHIVDSLNFIPTTNQQEHLQEKLSNHLAADPSKKIPVDGQLQNQGNLDEKNIVNSHNFVPAAEQLVTLNRISFVNSQKIVPAVEKSSSTSSVSAIMIKLPQDNQSASASDFPLSVKTDNTKLGRLSAPEVVIVVNTGNHGKHMLFSRRSSYQQILALEKEGMQVVERDVDLPVDLILSAEVCLLWYDSRTFGSSELTISADTSSITNFIEAISTNILMSLSFCFNGCIMVFEVENHFLSSVMEASDSLYASAASLDMNLQLFFSQTPKSTDQIILNCIRNVVRKNQAPPGIPESESLAESFLTAFPSIIPLSAHMILSSGSLVDFLGWSHEQRTQAVEKYCLPPQNICLFSVLCKFGELGESGSVMTECSSVDSDISSALLQSTRKKKRRVVDFSVAINDPACPNPRDQLCGDYEHDKVFSPSKLRKFSHIEDTMPELPEVFIVNQNLNMGRKGVSYQPRKHDVDTVARNQMIDDDFIIELSPNFRTYNERTSSMVDTCNFSGQPELGAKQPIRSSFPTSRPSFCRASSHPTFPSALEINNDPCDWDVSCGPNQTWTGHLHGDFTTSSHRNDLASRYQEPRQETMQSPASSLSFLKQDFGYYGASQGSGWEMDYLRQMNENRIARQERSRCNASSAMSNSRMRDSSYRILSAPPIESFSYQRNTDTPLRDQNPSNTESFRYRRNINTPVRNQSPSNGAHRHGKGRGGTKAQSHSIRMDFKAQPSINPEKSIVPSIEPTWTPLDKRARQKLSFATYGKEKQSKLVWRHQSSPGVGCGFRKRYREEGPPASRFHQGRGPPPPQHRQPAGPRPFHSFHHGQQRPHRRFAGPRPFQFHGGHGPFPKRPRQGPPRSFPYGPRAVAAPPNKETTGCAGQGAAAPPVAESEVQQDEGNVAVAGEASESQPTAQPGGAISGGTEQLTRVGLSESLTGIISRMKK</sequence>
<dbReference type="InterPro" id="IPR038824">
    <property type="entry name" value="SHOC1-like"/>
</dbReference>
<dbReference type="EMBL" id="PQIB02000012">
    <property type="protein sequence ID" value="RLM80969.1"/>
    <property type="molecule type" value="Genomic_DNA"/>
</dbReference>
<reference evidence="3" key="1">
    <citation type="journal article" date="2019" name="Nat. Commun.">
        <title>The genome of broomcorn millet.</title>
        <authorList>
            <person name="Zou C."/>
            <person name="Miki D."/>
            <person name="Li D."/>
            <person name="Tang Q."/>
            <person name="Xiao L."/>
            <person name="Rajput S."/>
            <person name="Deng P."/>
            <person name="Jia W."/>
            <person name="Huang R."/>
            <person name="Zhang M."/>
            <person name="Sun Y."/>
            <person name="Hu J."/>
            <person name="Fu X."/>
            <person name="Schnable P.S."/>
            <person name="Li F."/>
            <person name="Zhang H."/>
            <person name="Feng B."/>
            <person name="Zhu X."/>
            <person name="Liu R."/>
            <person name="Schnable J.C."/>
            <person name="Zhu J.-K."/>
            <person name="Zhang H."/>
        </authorList>
    </citation>
    <scope>NUCLEOTIDE SEQUENCE [LARGE SCALE GENOMIC DNA]</scope>
</reference>
<evidence type="ECO:0008006" key="4">
    <source>
        <dbReference type="Google" id="ProtNLM"/>
    </source>
</evidence>
<evidence type="ECO:0000313" key="2">
    <source>
        <dbReference type="EMBL" id="RLM80969.1"/>
    </source>
</evidence>
<feature type="compositionally biased region" description="Basic residues" evidence="1">
    <location>
        <begin position="1746"/>
        <end position="1760"/>
    </location>
</feature>
<feature type="compositionally biased region" description="Polar residues" evidence="1">
    <location>
        <begin position="1565"/>
        <end position="1574"/>
    </location>
</feature>
<organism evidence="2 3">
    <name type="scientific">Panicum miliaceum</name>
    <name type="common">Proso millet</name>
    <name type="synonym">Broomcorn millet</name>
    <dbReference type="NCBI Taxonomy" id="4540"/>
    <lineage>
        <taxon>Eukaryota</taxon>
        <taxon>Viridiplantae</taxon>
        <taxon>Streptophyta</taxon>
        <taxon>Embryophyta</taxon>
        <taxon>Tracheophyta</taxon>
        <taxon>Spermatophyta</taxon>
        <taxon>Magnoliopsida</taxon>
        <taxon>Liliopsida</taxon>
        <taxon>Poales</taxon>
        <taxon>Poaceae</taxon>
        <taxon>PACMAD clade</taxon>
        <taxon>Panicoideae</taxon>
        <taxon>Panicodae</taxon>
        <taxon>Paniceae</taxon>
        <taxon>Panicinae</taxon>
        <taxon>Panicum</taxon>
        <taxon>Panicum sect. Panicum</taxon>
    </lineage>
</organism>
<dbReference type="PANTHER" id="PTHR35764:SF1">
    <property type="entry name" value="PROTEIN SHORTAGE IN CHIASMATA 1"/>
    <property type="match status" value="1"/>
</dbReference>
<dbReference type="Proteomes" id="UP000275267">
    <property type="component" value="Unassembled WGS sequence"/>
</dbReference>
<comment type="caution">
    <text evidence="2">The sequence shown here is derived from an EMBL/GenBank/DDBJ whole genome shotgun (WGS) entry which is preliminary data.</text>
</comment>